<evidence type="ECO:0000313" key="10">
    <source>
        <dbReference type="Proteomes" id="UP000005947"/>
    </source>
</evidence>
<dbReference type="RefSeq" id="WP_006302906.1">
    <property type="nucleotide sequence ID" value="NZ_ACGK02000001.1"/>
</dbReference>
<reference evidence="9 10" key="1">
    <citation type="submission" date="2011-02" db="EMBL/GenBank/DDBJ databases">
        <authorList>
            <person name="Muzny D."/>
            <person name="Qin X."/>
            <person name="Buhay C."/>
            <person name="Dugan-Rocha S."/>
            <person name="Ding Y."/>
            <person name="Chen G."/>
            <person name="Hawes A."/>
            <person name="Holder M."/>
            <person name="Jhangiani S."/>
            <person name="Johnson A."/>
            <person name="Khan Z."/>
            <person name="Li Z."/>
            <person name="Liu W."/>
            <person name="Liu X."/>
            <person name="Perez L."/>
            <person name="Shen H."/>
            <person name="Wang Q."/>
            <person name="Watt J."/>
            <person name="Xi L."/>
            <person name="Xin Y."/>
            <person name="Zhou J."/>
            <person name="Deng J."/>
            <person name="Jiang H."/>
            <person name="Liu Y."/>
            <person name="Qu J."/>
            <person name="Song X.-Z."/>
            <person name="Zhang L."/>
            <person name="Villasana D."/>
            <person name="Johnson A."/>
            <person name="Liu J."/>
            <person name="Liyanage D."/>
            <person name="Lorensuhewa L."/>
            <person name="Robinson T."/>
            <person name="Song A."/>
            <person name="Song B.-B."/>
            <person name="Dinh H."/>
            <person name="Thornton R."/>
            <person name="Coyle M."/>
            <person name="Francisco L."/>
            <person name="Jackson L."/>
            <person name="Javaid M."/>
            <person name="Korchina V."/>
            <person name="Kovar C."/>
            <person name="Mata R."/>
            <person name="Mathew T."/>
            <person name="Ngo R."/>
            <person name="Nguyen L."/>
            <person name="Nguyen N."/>
            <person name="Okwuonu G."/>
            <person name="Ongeri F."/>
            <person name="Pham C."/>
            <person name="Simmons D."/>
            <person name="Wilczek-Boney K."/>
            <person name="Hale W."/>
            <person name="Jakkamsetti A."/>
            <person name="Pham P."/>
            <person name="Ruth R."/>
            <person name="San Lucas F."/>
            <person name="Warren J."/>
            <person name="Zhang J."/>
            <person name="Zhao Z."/>
            <person name="Zhou C."/>
            <person name="Zhu D."/>
            <person name="Lee S."/>
            <person name="Bess C."/>
            <person name="Blankenburg K."/>
            <person name="Forbes L."/>
            <person name="Fu Q."/>
            <person name="Gubbala S."/>
            <person name="Hirani K."/>
            <person name="Jayaseelan J.C."/>
            <person name="Lara F."/>
            <person name="Munidasa M."/>
            <person name="Palculict T."/>
            <person name="Patil S."/>
            <person name="Pu L.-L."/>
            <person name="Saada N."/>
            <person name="Tang L."/>
            <person name="Weissenberger G."/>
            <person name="Zhu Y."/>
            <person name="Hemphill L."/>
            <person name="Shang Y."/>
            <person name="Youmans B."/>
            <person name="Ayvaz T."/>
            <person name="Ross M."/>
            <person name="Santibanez J."/>
            <person name="Aqrawi P."/>
            <person name="Gross S."/>
            <person name="Joshi V."/>
            <person name="Fowler G."/>
            <person name="Nazareth L."/>
            <person name="Reid J."/>
            <person name="Worley K."/>
            <person name="Petrosino J."/>
            <person name="Highlander S."/>
            <person name="Gibbs R."/>
        </authorList>
    </citation>
    <scope>NUCLEOTIDE SEQUENCE [LARGE SCALE GENOMIC DNA]</scope>
    <source>
        <strain evidence="9 10">DSM 15829</strain>
    </source>
</reference>
<evidence type="ECO:0000256" key="2">
    <source>
        <dbReference type="ARBA" id="ARBA00022759"/>
    </source>
</evidence>
<evidence type="ECO:0000256" key="5">
    <source>
        <dbReference type="HAMAP-Rule" id="MF_00335"/>
    </source>
</evidence>
<dbReference type="InterPro" id="IPR004088">
    <property type="entry name" value="KH_dom_type_1"/>
</dbReference>
<dbReference type="GO" id="GO:0003723">
    <property type="term" value="F:RNA binding"/>
    <property type="evidence" value="ECO:0007669"/>
    <property type="project" value="UniProtKB-UniRule"/>
</dbReference>
<dbReference type="HAMAP" id="MF_00335">
    <property type="entry name" value="RNase_Y"/>
    <property type="match status" value="1"/>
</dbReference>
<evidence type="ECO:0000256" key="6">
    <source>
        <dbReference type="NCBIfam" id="TIGR03319"/>
    </source>
</evidence>
<dbReference type="SMART" id="SM00322">
    <property type="entry name" value="KH"/>
    <property type="match status" value="1"/>
</dbReference>
<dbReference type="EC" id="3.1.-.-" evidence="5 6"/>
<evidence type="ECO:0000259" key="8">
    <source>
        <dbReference type="PROSITE" id="PS51831"/>
    </source>
</evidence>
<accession>F1T511</accession>
<gene>
    <name evidence="5" type="primary">rny</name>
    <name evidence="9" type="ORF">HMPREF0091_10724</name>
</gene>
<dbReference type="CDD" id="cd00077">
    <property type="entry name" value="HDc"/>
    <property type="match status" value="1"/>
</dbReference>
<dbReference type="NCBIfam" id="TIGR00277">
    <property type="entry name" value="HDIG"/>
    <property type="match status" value="1"/>
</dbReference>
<dbReference type="GO" id="GO:0004521">
    <property type="term" value="F:RNA endonuclease activity"/>
    <property type="evidence" value="ECO:0007669"/>
    <property type="project" value="UniProtKB-UniRule"/>
</dbReference>
<dbReference type="InterPro" id="IPR036612">
    <property type="entry name" value="KH_dom_type_1_sf"/>
</dbReference>
<comment type="caution">
    <text evidence="9">The sequence shown here is derived from an EMBL/GenBank/DDBJ whole genome shotgun (WGS) entry which is preliminary data.</text>
</comment>
<feature type="domain" description="HD" evidence="8">
    <location>
        <begin position="337"/>
        <end position="430"/>
    </location>
</feature>
<comment type="similarity">
    <text evidence="5">Belongs to the RNase Y family.</text>
</comment>
<dbReference type="eggNOG" id="COG1418">
    <property type="taxonomic scope" value="Bacteria"/>
</dbReference>
<evidence type="ECO:0000256" key="7">
    <source>
        <dbReference type="SAM" id="MobiDB-lite"/>
    </source>
</evidence>
<feature type="compositionally biased region" description="Basic and acidic residues" evidence="7">
    <location>
        <begin position="79"/>
        <end position="119"/>
    </location>
</feature>
<dbReference type="Proteomes" id="UP000005947">
    <property type="component" value="Unassembled WGS sequence"/>
</dbReference>
<comment type="function">
    <text evidence="5">Endoribonuclease that initiates mRNA decay.</text>
</comment>
<dbReference type="PANTHER" id="PTHR12826">
    <property type="entry name" value="RIBONUCLEASE Y"/>
    <property type="match status" value="1"/>
</dbReference>
<dbReference type="InterPro" id="IPR004087">
    <property type="entry name" value="KH_dom"/>
</dbReference>
<dbReference type="CDD" id="cd22431">
    <property type="entry name" value="KH-I_RNaseY"/>
    <property type="match status" value="1"/>
</dbReference>
<evidence type="ECO:0000256" key="1">
    <source>
        <dbReference type="ARBA" id="ARBA00022722"/>
    </source>
</evidence>
<dbReference type="InterPro" id="IPR003607">
    <property type="entry name" value="HD/PDEase_dom"/>
</dbReference>
<dbReference type="InterPro" id="IPR022711">
    <property type="entry name" value="RNase_Y_N"/>
</dbReference>
<dbReference type="InterPro" id="IPR006675">
    <property type="entry name" value="HDIG_dom"/>
</dbReference>
<dbReference type="FunFam" id="1.10.3210.10:FF:000013">
    <property type="entry name" value="Ribonuclease Y"/>
    <property type="match status" value="1"/>
</dbReference>
<feature type="region of interest" description="Disordered" evidence="7">
    <location>
        <begin position="79"/>
        <end position="126"/>
    </location>
</feature>
<dbReference type="SUPFAM" id="SSF54791">
    <property type="entry name" value="Eukaryotic type KH-domain (KH-domain type I)"/>
    <property type="match status" value="1"/>
</dbReference>
<dbReference type="GeneID" id="93210325"/>
<keyword evidence="10" id="KW-1185">Reference proteome</keyword>
<keyword evidence="3 5" id="KW-0378">Hydrolase</keyword>
<dbReference type="Pfam" id="PF01966">
    <property type="entry name" value="HD"/>
    <property type="match status" value="1"/>
</dbReference>
<dbReference type="PANTHER" id="PTHR12826:SF15">
    <property type="entry name" value="RIBONUCLEASE Y"/>
    <property type="match status" value="1"/>
</dbReference>
<keyword evidence="4 5" id="KW-0694">RNA-binding</keyword>
<evidence type="ECO:0000256" key="4">
    <source>
        <dbReference type="ARBA" id="ARBA00022884"/>
    </source>
</evidence>
<dbReference type="Pfam" id="PF12072">
    <property type="entry name" value="RNase_Y_N"/>
    <property type="match status" value="1"/>
</dbReference>
<evidence type="ECO:0000313" key="9">
    <source>
        <dbReference type="EMBL" id="EGF23777.1"/>
    </source>
</evidence>
<proteinExistence type="inferred from homology"/>
<dbReference type="GO" id="GO:0016787">
    <property type="term" value="F:hydrolase activity"/>
    <property type="evidence" value="ECO:0007669"/>
    <property type="project" value="UniProtKB-KW"/>
</dbReference>
<dbReference type="PROSITE" id="PS51831">
    <property type="entry name" value="HD"/>
    <property type="match status" value="1"/>
</dbReference>
<dbReference type="InterPro" id="IPR017705">
    <property type="entry name" value="Ribonuclease_Y"/>
</dbReference>
<dbReference type="AlphaFoldDB" id="F1T511"/>
<dbReference type="SUPFAM" id="SSF109604">
    <property type="entry name" value="HD-domain/PDEase-like"/>
    <property type="match status" value="1"/>
</dbReference>
<dbReference type="EMBL" id="ACGK02000001">
    <property type="protein sequence ID" value="EGF23777.1"/>
    <property type="molecule type" value="Genomic_DNA"/>
</dbReference>
<dbReference type="SMART" id="SM00471">
    <property type="entry name" value="HDc"/>
    <property type="match status" value="1"/>
</dbReference>
<dbReference type="NCBIfam" id="TIGR03319">
    <property type="entry name" value="RNase_Y"/>
    <property type="match status" value="1"/>
</dbReference>
<name>F1T511_9ACTN</name>
<dbReference type="PROSITE" id="PS50084">
    <property type="entry name" value="KH_TYPE_1"/>
    <property type="match status" value="1"/>
</dbReference>
<keyword evidence="1 5" id="KW-0540">Nuclease</keyword>
<sequence length="521" mass="58576">MDHMVLLVVVGLVCFVLAALCVYAYLTHVGTSKLEQVKRDISAAEQNANRIIRDAEREAKTTKKTALVEAKEEIYQLKQKAESEEKQRKRDLQSMENRIMQREETLDRRSETLDKKEHQLSSLQGQLDRKKHDVDELFVKQTTELERISTLTRDEAHNELLQKVRESTLKEEAQIIRDSEARIKFQTDKMAREIISVAIQRCAADQAGEITVTTVHIPSDDLKGRIIGREGRNIRTFEQISGVSLVIDDTPETVVLSSFSPVRREIARVTLENLIADGRIHPARIEEMFKKAQSQVREQVQEAGEQAAFDVGIHDMHPELMRVLGALKYRTSFGQNVLQHCVQVGILCGIMASELGFETGPAKRAGLLHDIGKAIDHEVEGPHAVIGAELCRRYGEKPEVVHAVEAHHADIEPKTVLDVLVQAADAISAARPGARRESAENYIKRLEKLEEISNAHEGVARTYAMQAGRELHVMVEPEKISDAAATVLAHDIAKQIEEEMEYPGQVRVVVIRESRAYDIAK</sequence>
<dbReference type="InterPro" id="IPR006674">
    <property type="entry name" value="HD_domain"/>
</dbReference>
<dbReference type="OrthoDB" id="9803205at2"/>
<dbReference type="Pfam" id="PF00013">
    <property type="entry name" value="KH_1"/>
    <property type="match status" value="1"/>
</dbReference>
<dbReference type="GO" id="GO:0006402">
    <property type="term" value="P:mRNA catabolic process"/>
    <property type="evidence" value="ECO:0007669"/>
    <property type="project" value="UniProtKB-UniRule"/>
</dbReference>
<dbReference type="Gene3D" id="1.10.3210.10">
    <property type="entry name" value="Hypothetical protein af1432"/>
    <property type="match status" value="1"/>
</dbReference>
<dbReference type="GO" id="GO:0005886">
    <property type="term" value="C:plasma membrane"/>
    <property type="evidence" value="ECO:0007669"/>
    <property type="project" value="UniProtKB-UniRule"/>
</dbReference>
<keyword evidence="2 5" id="KW-0255">Endonuclease</keyword>
<organism evidence="9 10">
    <name type="scientific">Fannyhessea vaginae DSM 15829</name>
    <dbReference type="NCBI Taxonomy" id="525256"/>
    <lineage>
        <taxon>Bacteria</taxon>
        <taxon>Bacillati</taxon>
        <taxon>Actinomycetota</taxon>
        <taxon>Coriobacteriia</taxon>
        <taxon>Coriobacteriales</taxon>
        <taxon>Atopobiaceae</taxon>
        <taxon>Fannyhessea</taxon>
    </lineage>
</organism>
<dbReference type="Gene3D" id="3.30.1370.10">
    <property type="entry name" value="K Homology domain, type 1"/>
    <property type="match status" value="1"/>
</dbReference>
<protein>
    <recommendedName>
        <fullName evidence="5 6">Ribonuclease Y</fullName>
        <shortName evidence="5">RNase Y</shortName>
        <ecNumber evidence="5 6">3.1.-.-</ecNumber>
    </recommendedName>
</protein>
<evidence type="ECO:0000256" key="3">
    <source>
        <dbReference type="ARBA" id="ARBA00022801"/>
    </source>
</evidence>